<dbReference type="Pfam" id="PF00732">
    <property type="entry name" value="GMC_oxred_N"/>
    <property type="match status" value="1"/>
</dbReference>
<evidence type="ECO:0000313" key="7">
    <source>
        <dbReference type="EMBL" id="KAB0677251.1"/>
    </source>
</evidence>
<comment type="caution">
    <text evidence="7">The sequence shown here is derived from an EMBL/GenBank/DDBJ whole genome shotgun (WGS) entry which is preliminary data.</text>
</comment>
<dbReference type="AlphaFoldDB" id="A0A7V7TVB7"/>
<dbReference type="GO" id="GO:0050660">
    <property type="term" value="F:flavin adenine dinucleotide binding"/>
    <property type="evidence" value="ECO:0007669"/>
    <property type="project" value="InterPro"/>
</dbReference>
<evidence type="ECO:0000256" key="2">
    <source>
        <dbReference type="ARBA" id="ARBA00022630"/>
    </source>
</evidence>
<evidence type="ECO:0000259" key="5">
    <source>
        <dbReference type="Pfam" id="PF00732"/>
    </source>
</evidence>
<dbReference type="Gene3D" id="3.50.50.60">
    <property type="entry name" value="FAD/NAD(P)-binding domain"/>
    <property type="match status" value="2"/>
</dbReference>
<evidence type="ECO:0000313" key="8">
    <source>
        <dbReference type="Proteomes" id="UP000432089"/>
    </source>
</evidence>
<dbReference type="EMBL" id="VZDO01000018">
    <property type="protein sequence ID" value="KAB0677251.1"/>
    <property type="molecule type" value="Genomic_DNA"/>
</dbReference>
<comment type="similarity">
    <text evidence="1">Belongs to the GMC oxidoreductase family.</text>
</comment>
<dbReference type="PANTHER" id="PTHR46056:SF12">
    <property type="entry name" value="LONG-CHAIN-ALCOHOL OXIDASE"/>
    <property type="match status" value="1"/>
</dbReference>
<keyword evidence="2" id="KW-0285">Flavoprotein</keyword>
<evidence type="ECO:0000259" key="6">
    <source>
        <dbReference type="Pfam" id="PF05199"/>
    </source>
</evidence>
<protein>
    <submittedName>
        <fullName evidence="7">GMC family oxidoreductase</fullName>
    </submittedName>
</protein>
<gene>
    <name evidence="7" type="ORF">F6X38_18815</name>
</gene>
<dbReference type="SUPFAM" id="SSF51905">
    <property type="entry name" value="FAD/NAD(P)-binding domain"/>
    <property type="match status" value="1"/>
</dbReference>
<evidence type="ECO:0000256" key="4">
    <source>
        <dbReference type="ARBA" id="ARBA00023002"/>
    </source>
</evidence>
<dbReference type="Proteomes" id="UP000432089">
    <property type="component" value="Unassembled WGS sequence"/>
</dbReference>
<keyword evidence="8" id="KW-1185">Reference proteome</keyword>
<evidence type="ECO:0000256" key="1">
    <source>
        <dbReference type="ARBA" id="ARBA00010790"/>
    </source>
</evidence>
<dbReference type="GO" id="GO:0016614">
    <property type="term" value="F:oxidoreductase activity, acting on CH-OH group of donors"/>
    <property type="evidence" value="ECO:0007669"/>
    <property type="project" value="InterPro"/>
</dbReference>
<dbReference type="InterPro" id="IPR036188">
    <property type="entry name" value="FAD/NAD-bd_sf"/>
</dbReference>
<evidence type="ECO:0000256" key="3">
    <source>
        <dbReference type="ARBA" id="ARBA00022827"/>
    </source>
</evidence>
<dbReference type="Pfam" id="PF05199">
    <property type="entry name" value="GMC_oxred_C"/>
    <property type="match status" value="1"/>
</dbReference>
<dbReference type="PANTHER" id="PTHR46056">
    <property type="entry name" value="LONG-CHAIN-ALCOHOL OXIDASE"/>
    <property type="match status" value="1"/>
</dbReference>
<dbReference type="InterPro" id="IPR007867">
    <property type="entry name" value="GMC_OxRtase_C"/>
</dbReference>
<organism evidence="7 8">
    <name type="scientific">Plantimonas leprariae</name>
    <dbReference type="NCBI Taxonomy" id="2615207"/>
    <lineage>
        <taxon>Bacteria</taxon>
        <taxon>Pseudomonadati</taxon>
        <taxon>Pseudomonadota</taxon>
        <taxon>Alphaproteobacteria</taxon>
        <taxon>Hyphomicrobiales</taxon>
        <taxon>Aurantimonadaceae</taxon>
        <taxon>Plantimonas</taxon>
    </lineage>
</organism>
<dbReference type="SUPFAM" id="SSF54373">
    <property type="entry name" value="FAD-linked reductases, C-terminal domain"/>
    <property type="match status" value="1"/>
</dbReference>
<feature type="domain" description="Glucose-methanol-choline oxidoreductase C-terminal" evidence="6">
    <location>
        <begin position="388"/>
        <end position="501"/>
    </location>
</feature>
<proteinExistence type="inferred from homology"/>
<keyword evidence="3" id="KW-0274">FAD</keyword>
<keyword evidence="4" id="KW-0560">Oxidoreductase</keyword>
<sequence>MKRYPADEVVDAVVIGTGAGGAPILARLAKKGLSVVALEAGRNHDPATDFAADEAMSTDIYWMRERISGGETPEAFGANTSGTGVGGSMLHWGAYAPRADRRDLKLRTETGVGADWPLEYDDLLPYYEEVERFIGVSGPSPYPWDPSRRYPLPPVKRNAPAELMARGCERLGHRWSDGPVAVTSRRFEQEGHGTRYACVNCGFCHQGCRNGAKATPDVTYLPLGLAHGAEIRPECFAHGFERDGEGRITAVVYRDRDGVDRKQRCRAVFLCAGAVETPRLLLHTGLANSSGQVGRNYTAHVATQVWGTFAEPVRMNKGYPSALITEDMIRPPDADFAGGYLVQSLGVVLQTFADQVARGRGLWGRALTDYLERYNFVAGIGINGEGLPSDDNRLTLADETDDTGMRKPLIRFAYGPNETAMKRHAVRFMRGIWEAAGATDIWVLERTAHTIGTCRMGTHGREAVVDPFGRSFDIPNLLVCDNSVFPSSLAANPALTIMALALRTADAYLADRRS</sequence>
<feature type="domain" description="Glucose-methanol-choline oxidoreductase N-terminal" evidence="5">
    <location>
        <begin position="81"/>
        <end position="301"/>
    </location>
</feature>
<name>A0A7V7TVB7_9HYPH</name>
<dbReference type="InterPro" id="IPR000172">
    <property type="entry name" value="GMC_OxRdtase_N"/>
</dbReference>
<reference evidence="7 8" key="1">
    <citation type="submission" date="2019-09" db="EMBL/GenBank/DDBJ databases">
        <title>YIM 132180 draft genome.</title>
        <authorList>
            <person name="Zhang K."/>
        </authorList>
    </citation>
    <scope>NUCLEOTIDE SEQUENCE [LARGE SCALE GENOMIC DNA]</scope>
    <source>
        <strain evidence="7 8">YIM 132180</strain>
    </source>
</reference>
<accession>A0A7V7TVB7</accession>